<dbReference type="Pfam" id="PF00561">
    <property type="entry name" value="Abhydrolase_1"/>
    <property type="match status" value="1"/>
</dbReference>
<evidence type="ECO:0000256" key="1">
    <source>
        <dbReference type="SAM" id="MobiDB-lite"/>
    </source>
</evidence>
<organism evidence="3 4">
    <name type="scientific">Prymnesium parvum</name>
    <name type="common">Toxic golden alga</name>
    <dbReference type="NCBI Taxonomy" id="97485"/>
    <lineage>
        <taxon>Eukaryota</taxon>
        <taxon>Haptista</taxon>
        <taxon>Haptophyta</taxon>
        <taxon>Prymnesiophyceae</taxon>
        <taxon>Prymnesiales</taxon>
        <taxon>Prymnesiaceae</taxon>
        <taxon>Prymnesium</taxon>
    </lineage>
</organism>
<dbReference type="InterPro" id="IPR050228">
    <property type="entry name" value="Carboxylesterase_BioH"/>
</dbReference>
<sequence length="283" mass="31171">MAGPEEPPPSGLFSLLLRADDYPPSATWVPPAARRCVVFLHGWLQEHSCWLTTAHRVRAAHGHDCLLLDWPAHGRSEAPADPRITIHTLVRCVRHTLERARLTATPRRLVFAAASLGGAVAMHYTTLYAEEVDRLVLVAPAGFDEPCHRLCHVGPLLAALHTREQLPLRVRAKLSLVQHTPRYLAPPNWFASAAARVTPTLLVYAAFDELHRANAWAGARAADRRFRMRRFCGTHAMVCLALTSLRLDLDAAAWHETDSPEAGGVCSSASASHAELSPQRSRL</sequence>
<evidence type="ECO:0000259" key="2">
    <source>
        <dbReference type="Pfam" id="PF00561"/>
    </source>
</evidence>
<gene>
    <name evidence="3" type="ORF">AB1Y20_000284</name>
</gene>
<dbReference type="InterPro" id="IPR000073">
    <property type="entry name" value="AB_hydrolase_1"/>
</dbReference>
<feature type="domain" description="AB hydrolase-1" evidence="2">
    <location>
        <begin position="37"/>
        <end position="145"/>
    </location>
</feature>
<dbReference type="Gene3D" id="3.40.50.1820">
    <property type="entry name" value="alpha/beta hydrolase"/>
    <property type="match status" value="1"/>
</dbReference>
<dbReference type="Proteomes" id="UP001515480">
    <property type="component" value="Unassembled WGS sequence"/>
</dbReference>
<accession>A0AB34K9N5</accession>
<dbReference type="SUPFAM" id="SSF53474">
    <property type="entry name" value="alpha/beta-Hydrolases"/>
    <property type="match status" value="1"/>
</dbReference>
<comment type="caution">
    <text evidence="3">The sequence shown here is derived from an EMBL/GenBank/DDBJ whole genome shotgun (WGS) entry which is preliminary data.</text>
</comment>
<dbReference type="PANTHER" id="PTHR43194:SF2">
    <property type="entry name" value="PEROXISOMAL MEMBRANE PROTEIN LPX1"/>
    <property type="match status" value="1"/>
</dbReference>
<name>A0AB34K9N5_PRYPA</name>
<dbReference type="AlphaFoldDB" id="A0AB34K9N5"/>
<reference evidence="3 4" key="1">
    <citation type="journal article" date="2024" name="Science">
        <title>Giant polyketide synthase enzymes in the biosynthesis of giant marine polyether toxins.</title>
        <authorList>
            <person name="Fallon T.R."/>
            <person name="Shende V.V."/>
            <person name="Wierzbicki I.H."/>
            <person name="Pendleton A.L."/>
            <person name="Watervoot N.F."/>
            <person name="Auber R.P."/>
            <person name="Gonzalez D.J."/>
            <person name="Wisecaver J.H."/>
            <person name="Moore B.S."/>
        </authorList>
    </citation>
    <scope>NUCLEOTIDE SEQUENCE [LARGE SCALE GENOMIC DNA]</scope>
    <source>
        <strain evidence="3 4">12B1</strain>
    </source>
</reference>
<dbReference type="PANTHER" id="PTHR43194">
    <property type="entry name" value="HYDROLASE ALPHA/BETA FOLD FAMILY"/>
    <property type="match status" value="1"/>
</dbReference>
<evidence type="ECO:0000313" key="4">
    <source>
        <dbReference type="Proteomes" id="UP001515480"/>
    </source>
</evidence>
<evidence type="ECO:0000313" key="3">
    <source>
        <dbReference type="EMBL" id="KAL1529330.1"/>
    </source>
</evidence>
<dbReference type="InterPro" id="IPR029058">
    <property type="entry name" value="AB_hydrolase_fold"/>
</dbReference>
<protein>
    <recommendedName>
        <fullName evidence="2">AB hydrolase-1 domain-containing protein</fullName>
    </recommendedName>
</protein>
<feature type="region of interest" description="Disordered" evidence="1">
    <location>
        <begin position="260"/>
        <end position="283"/>
    </location>
</feature>
<proteinExistence type="predicted"/>
<keyword evidence="4" id="KW-1185">Reference proteome</keyword>
<dbReference type="EMBL" id="JBGBPQ010000001">
    <property type="protein sequence ID" value="KAL1529330.1"/>
    <property type="molecule type" value="Genomic_DNA"/>
</dbReference>